<organism evidence="3 4">
    <name type="scientific">Parapedobacter composti</name>
    <dbReference type="NCBI Taxonomy" id="623281"/>
    <lineage>
        <taxon>Bacteria</taxon>
        <taxon>Pseudomonadati</taxon>
        <taxon>Bacteroidota</taxon>
        <taxon>Sphingobacteriia</taxon>
        <taxon>Sphingobacteriales</taxon>
        <taxon>Sphingobacteriaceae</taxon>
        <taxon>Parapedobacter</taxon>
    </lineage>
</organism>
<dbReference type="Pfam" id="PF16314">
    <property type="entry name" value="DUF4954"/>
    <property type="match status" value="1"/>
</dbReference>
<feature type="domain" description="DUF4954" evidence="1">
    <location>
        <begin position="42"/>
        <end position="481"/>
    </location>
</feature>
<dbReference type="RefSeq" id="WP_090973766.1">
    <property type="nucleotide sequence ID" value="NZ_FOLL01000010.1"/>
</dbReference>
<evidence type="ECO:0000259" key="1">
    <source>
        <dbReference type="Pfam" id="PF16314"/>
    </source>
</evidence>
<dbReference type="SUPFAM" id="SSF51161">
    <property type="entry name" value="Trimeric LpxA-like enzymes"/>
    <property type="match status" value="1"/>
</dbReference>
<dbReference type="InterPro" id="IPR049208">
    <property type="entry name" value="DUF6819"/>
</dbReference>
<dbReference type="Gene3D" id="2.160.10.10">
    <property type="entry name" value="Hexapeptide repeat proteins"/>
    <property type="match status" value="1"/>
</dbReference>
<name>A0A1I1ITY1_9SPHI</name>
<dbReference type="Proteomes" id="UP000199577">
    <property type="component" value="Unassembled WGS sequence"/>
</dbReference>
<dbReference type="OrthoDB" id="908418at2"/>
<evidence type="ECO:0000313" key="3">
    <source>
        <dbReference type="EMBL" id="SFC39645.1"/>
    </source>
</evidence>
<dbReference type="EMBL" id="FOLL01000010">
    <property type="protein sequence ID" value="SFC39645.1"/>
    <property type="molecule type" value="Genomic_DNA"/>
</dbReference>
<protein>
    <recommendedName>
        <fullName evidence="5">DUF4954 domain-containing protein</fullName>
    </recommendedName>
</protein>
<evidence type="ECO:0008006" key="5">
    <source>
        <dbReference type="Google" id="ProtNLM"/>
    </source>
</evidence>
<reference evidence="3 4" key="1">
    <citation type="submission" date="2016-10" db="EMBL/GenBank/DDBJ databases">
        <authorList>
            <person name="de Groot N.N."/>
        </authorList>
    </citation>
    <scope>NUCLEOTIDE SEQUENCE [LARGE SCALE GENOMIC DNA]</scope>
    <source>
        <strain evidence="3 4">DSM 22900</strain>
    </source>
</reference>
<gene>
    <name evidence="3" type="ORF">SAMN05421747_11043</name>
</gene>
<evidence type="ECO:0000313" key="4">
    <source>
        <dbReference type="Proteomes" id="UP000199577"/>
    </source>
</evidence>
<evidence type="ECO:0000259" key="2">
    <source>
        <dbReference type="Pfam" id="PF20683"/>
    </source>
</evidence>
<dbReference type="InterPro" id="IPR011004">
    <property type="entry name" value="Trimer_LpxA-like_sf"/>
</dbReference>
<dbReference type="STRING" id="623281.SAMN05421747_11043"/>
<dbReference type="AlphaFoldDB" id="A0A1I1ITY1"/>
<sequence length="727" mass="82822">MSSLHKKPLNTLGYGFVPSEYLPEGHDEYYLRDKQQLATYSYRPLHEAEIDSLIRNGNYSPNWKDVWVADPFLPDQIQQCKFYGRVRIGPMEPVYLEYRDLQLPTGIYHSIVVSCDIGARAAIHNVRYLAHFIIGEEVMLFNVHEMETSSNAKFGNGILKDGDAASSLIELELCNENGGRAVLPYDGMQASDVYLWTRNRHDRQLQERFKAMTFGRFDSRRGYYSVVGHRTVIKNSHIIKDVKIGTDAYIKGVNKLKNVTVNSIAGAYTQIGEGCELVNGIIGHGCRIFYGVKAVRFILSSFSQLKYGARLINSFLGDNSTISCCEVLNSLIFPAHEQHHNNSFLCASLVMGQSNMAAGATVGSNHNSRGADGEIVAGRGFWPGLCVSLKHNSRFASYTLIVKGDFMHELDIRMPFAMVSHDVPNNRLLILPAYWFLYNMYALMRNNMKFISRDRRTLKNQYFEYDVLAPDTINETFSALREMETAVGKAYHPAADSGEWARLGRELLADPGADLREREILLDGVENSSRKVVLIKVREGYAAYKRMITYYAATQLKQYFDTHTYAQFETAYLTDGLTAERALFENVGGQLIRKTDLAALVDDIRGGRINDWDTVHQRYHQLSSQYPTHKLEHALASLLEVNGMEKVQLTAPYLQTLIEESVATKQWICKEIYKTRAKDYQNPFRLMVYENEQEMDAVIGRLADNAFIRQQQEEYDRYARSVKTYLA</sequence>
<proteinExistence type="predicted"/>
<dbReference type="InterPro" id="IPR032533">
    <property type="entry name" value="DUF4954"/>
</dbReference>
<keyword evidence="4" id="KW-1185">Reference proteome</keyword>
<feature type="domain" description="DUF6819" evidence="2">
    <location>
        <begin position="587"/>
        <end position="717"/>
    </location>
</feature>
<accession>A0A1I1ITY1</accession>
<dbReference type="Pfam" id="PF20683">
    <property type="entry name" value="DUF6819"/>
    <property type="match status" value="1"/>
</dbReference>